<evidence type="ECO:0000313" key="7">
    <source>
        <dbReference type="Proteomes" id="UP000571857"/>
    </source>
</evidence>
<evidence type="ECO:0000313" key="5">
    <source>
        <dbReference type="Proteomes" id="UP000439965"/>
    </source>
</evidence>
<sequence length="119" mass="13398">MKKIIASLIVFGVFLGGCFFAYRYYYGGTAYYTEITTSGTHSTSIASDGVAQDIYKYEQAAYNESGEEKIVKMNEHRSKPLREGAYLKLLVNPRKGVLSWEEVSQEDVPKPALDQLNNK</sequence>
<dbReference type="SUPFAM" id="SSF159121">
    <property type="entry name" value="BC4932-like"/>
    <property type="match status" value="1"/>
</dbReference>
<dbReference type="Proteomes" id="UP001241571">
    <property type="component" value="Unassembled WGS sequence"/>
</dbReference>
<evidence type="ECO:0000313" key="8">
    <source>
        <dbReference type="Proteomes" id="UP001241571"/>
    </source>
</evidence>
<evidence type="ECO:0000313" key="4">
    <source>
        <dbReference type="EMBL" id="QOG26937.1"/>
    </source>
</evidence>
<dbReference type="Pfam" id="PF06486">
    <property type="entry name" value="DUF1093"/>
    <property type="match status" value="1"/>
</dbReference>
<dbReference type="NCBIfam" id="TIGR01655">
    <property type="entry name" value="yxeA_fam"/>
    <property type="match status" value="1"/>
</dbReference>
<evidence type="ECO:0000313" key="2">
    <source>
        <dbReference type="EMBL" id="MDL4935438.1"/>
    </source>
</evidence>
<dbReference type="Gene3D" id="2.40.50.480">
    <property type="match status" value="1"/>
</dbReference>
<dbReference type="EMBL" id="WVTI01000001">
    <property type="protein sequence ID" value="MXS24876.1"/>
    <property type="molecule type" value="Genomic_DNA"/>
</dbReference>
<dbReference type="EMBL" id="JASUBT010000004">
    <property type="protein sequence ID" value="MDL4935438.1"/>
    <property type="molecule type" value="Genomic_DNA"/>
</dbReference>
<dbReference type="EMBL" id="JABXJK010000060">
    <property type="protein sequence ID" value="MBA0973091.1"/>
    <property type="molecule type" value="Genomic_DNA"/>
</dbReference>
<reference evidence="2 8" key="4">
    <citation type="submission" date="2023-06" db="EMBL/GenBank/DDBJ databases">
        <title>Acute promotion of culturable opportunistic pathogens and persistent increase of antibiotic resistance following antibiotic exposure in mouse gut microbiota.</title>
        <authorList>
            <person name="Li L."/>
            <person name="Wang B."/>
            <person name="Sun Y."/>
            <person name="Wang M."/>
            <person name="Xu H."/>
        </authorList>
    </citation>
    <scope>NUCLEOTIDE SEQUENCE [LARGE SCALE GENOMIC DNA]</scope>
    <source>
        <strain evidence="2 8">CRI2_2</strain>
    </source>
</reference>
<accession>A0A2K3QY83</accession>
<dbReference type="PANTHER" id="PTHR36433:SF2">
    <property type="entry name" value="YXEA FAMILY PROTEIN"/>
    <property type="match status" value="1"/>
</dbReference>
<organism evidence="3 5">
    <name type="scientific">Enterococcus gallinarum</name>
    <dbReference type="NCBI Taxonomy" id="1353"/>
    <lineage>
        <taxon>Bacteria</taxon>
        <taxon>Bacillati</taxon>
        <taxon>Bacillota</taxon>
        <taxon>Bacilli</taxon>
        <taxon>Lactobacillales</taxon>
        <taxon>Enterococcaceae</taxon>
        <taxon>Enterococcus</taxon>
    </lineage>
</organism>
<dbReference type="EMBL" id="CP050485">
    <property type="protein sequence ID" value="QOG26937.1"/>
    <property type="molecule type" value="Genomic_DNA"/>
</dbReference>
<dbReference type="PROSITE" id="PS51257">
    <property type="entry name" value="PROKAR_LIPOPROTEIN"/>
    <property type="match status" value="1"/>
</dbReference>
<dbReference type="GeneID" id="93223659"/>
<reference evidence="4 6" key="2">
    <citation type="submission" date="2020-03" db="EMBL/GenBank/DDBJ databases">
        <title>Characterization of ganglioside-mimicking enterococci.</title>
        <authorList>
            <person name="Patry R.T."/>
            <person name="Nothaft H."/>
            <person name="Bridger R."/>
            <person name="Shajahan A."/>
            <person name="Huynh S."/>
            <person name="Sanchez S."/>
            <person name="Azadi P."/>
            <person name="Cooper K."/>
            <person name="Miller W.G."/>
            <person name="Parker C.T."/>
            <person name="Wells L."/>
            <person name="Szymanski C.M."/>
        </authorList>
    </citation>
    <scope>NUCLEOTIDE SEQUENCE [LARGE SCALE GENOMIC DNA]</scope>
    <source>
        <strain evidence="4 6">EGM181</strain>
    </source>
</reference>
<reference evidence="1 7" key="3">
    <citation type="submission" date="2020-06" db="EMBL/GenBank/DDBJ databases">
        <title>Crossreactivity between MHC class I-restricted antigens from cancer cells and an enterococcal bacteriophage.</title>
        <authorList>
            <person name="Fluckiger A."/>
            <person name="Daillere R."/>
            <person name="Sassi M."/>
            <person name="Cattoir V."/>
            <person name="Kroemer G."/>
            <person name="Zitvogel L."/>
        </authorList>
    </citation>
    <scope>NUCLEOTIDE SEQUENCE [LARGE SCALE GENOMIC DNA]</scope>
    <source>
        <strain evidence="1 7">EG4</strain>
    </source>
</reference>
<dbReference type="Proteomes" id="UP000516696">
    <property type="component" value="Chromosome"/>
</dbReference>
<proteinExistence type="predicted"/>
<evidence type="ECO:0000313" key="6">
    <source>
        <dbReference type="Proteomes" id="UP000516696"/>
    </source>
</evidence>
<dbReference type="AlphaFoldDB" id="A0A2K3QY83"/>
<dbReference type="Proteomes" id="UP000571857">
    <property type="component" value="Unassembled WGS sequence"/>
</dbReference>
<evidence type="ECO:0000313" key="3">
    <source>
        <dbReference type="EMBL" id="MXS24876.1"/>
    </source>
</evidence>
<dbReference type="InterPro" id="IPR036166">
    <property type="entry name" value="YxeA-like_sf"/>
</dbReference>
<gene>
    <name evidence="4" type="ORF">EGM181_06615</name>
    <name evidence="3" type="ORF">GTI89_02055</name>
    <name evidence="1" type="ORF">HWH42_11010</name>
    <name evidence="2" type="ORF">QRX88_06915</name>
</gene>
<dbReference type="RefSeq" id="WP_003126793.1">
    <property type="nucleotide sequence ID" value="NZ_BSYC01000002.1"/>
</dbReference>
<dbReference type="InterPro" id="IPR006542">
    <property type="entry name" value="DUF1093"/>
</dbReference>
<protein>
    <submittedName>
        <fullName evidence="3">YxeA family protein</fullName>
    </submittedName>
</protein>
<name>A0A2K3QY83_ENTGA</name>
<dbReference type="Proteomes" id="UP000439965">
    <property type="component" value="Unassembled WGS sequence"/>
</dbReference>
<evidence type="ECO:0000313" key="1">
    <source>
        <dbReference type="EMBL" id="MBA0973091.1"/>
    </source>
</evidence>
<reference evidence="3 5" key="1">
    <citation type="submission" date="2019-04" db="EMBL/GenBank/DDBJ databases">
        <title>Step-wise assembly of the neonatal virome modulated by breast feeding.</title>
        <authorList>
            <person name="Liang G."/>
            <person name="Bushman F."/>
        </authorList>
    </citation>
    <scope>NUCLEOTIDE SEQUENCE [LARGE SCALE GENOMIC DNA]</scope>
    <source>
        <strain evidence="3 5">E3404</strain>
    </source>
</reference>
<dbReference type="PANTHER" id="PTHR36433">
    <property type="entry name" value="HYPOTHETICAL CYTOSOLIC PROTEIN"/>
    <property type="match status" value="1"/>
</dbReference>